<dbReference type="InterPro" id="IPR019885">
    <property type="entry name" value="Tscrpt_reg_HTH_AsnC-type_CS"/>
</dbReference>
<keyword evidence="1" id="KW-0805">Transcription regulation</keyword>
<dbReference type="InterPro" id="IPR019887">
    <property type="entry name" value="Tscrpt_reg_AsnC/Lrp_C"/>
</dbReference>
<comment type="caution">
    <text evidence="5">The sequence shown here is derived from an EMBL/GenBank/DDBJ whole genome shotgun (WGS) entry which is preliminary data.</text>
</comment>
<dbReference type="InterPro" id="IPR036388">
    <property type="entry name" value="WH-like_DNA-bd_sf"/>
</dbReference>
<dbReference type="Pfam" id="PF13412">
    <property type="entry name" value="HTH_24"/>
    <property type="match status" value="1"/>
</dbReference>
<evidence type="ECO:0000313" key="5">
    <source>
        <dbReference type="EMBL" id="GAD27239.1"/>
    </source>
</evidence>
<evidence type="ECO:0000256" key="1">
    <source>
        <dbReference type="ARBA" id="ARBA00023015"/>
    </source>
</evidence>
<name>A0ABQ0IYE5_GLUTH</name>
<gene>
    <name evidence="5" type="ORF">NBRC3257_2238</name>
</gene>
<evidence type="ECO:0000259" key="4">
    <source>
        <dbReference type="PROSITE" id="PS50956"/>
    </source>
</evidence>
<keyword evidence="3" id="KW-0804">Transcription</keyword>
<dbReference type="PRINTS" id="PR00033">
    <property type="entry name" value="HTHASNC"/>
</dbReference>
<dbReference type="Gene3D" id="3.30.70.920">
    <property type="match status" value="1"/>
</dbReference>
<reference evidence="5 6" key="1">
    <citation type="submission" date="2013-08" db="EMBL/GenBank/DDBJ databases">
        <title>Gluconobacter thailandicus NBRC 3257 whole genome sequence.</title>
        <authorList>
            <person name="Matsutani M."/>
            <person name="Yakushi T."/>
            <person name="Matsushita K."/>
        </authorList>
    </citation>
    <scope>NUCLEOTIDE SEQUENCE [LARGE SCALE GENOMIC DNA]</scope>
    <source>
        <strain evidence="5 6">NBRC 3257</strain>
    </source>
</reference>
<dbReference type="Gene3D" id="1.10.10.10">
    <property type="entry name" value="Winged helix-like DNA-binding domain superfamily/Winged helix DNA-binding domain"/>
    <property type="match status" value="1"/>
</dbReference>
<dbReference type="InterPro" id="IPR011991">
    <property type="entry name" value="ArsR-like_HTH"/>
</dbReference>
<feature type="domain" description="HTH asnC-type" evidence="4">
    <location>
        <begin position="29"/>
        <end position="92"/>
    </location>
</feature>
<evidence type="ECO:0000313" key="6">
    <source>
        <dbReference type="Proteomes" id="UP000018209"/>
    </source>
</evidence>
<dbReference type="SUPFAM" id="SSF46785">
    <property type="entry name" value="Winged helix' DNA-binding domain"/>
    <property type="match status" value="1"/>
</dbReference>
<keyword evidence="2" id="KW-0238">DNA-binding</keyword>
<evidence type="ECO:0000256" key="3">
    <source>
        <dbReference type="ARBA" id="ARBA00023163"/>
    </source>
</evidence>
<dbReference type="InterPro" id="IPR019888">
    <property type="entry name" value="Tscrpt_reg_AsnC-like"/>
</dbReference>
<dbReference type="PANTHER" id="PTHR30154:SF34">
    <property type="entry name" value="TRANSCRIPTIONAL REGULATOR AZLB"/>
    <property type="match status" value="1"/>
</dbReference>
<dbReference type="InterPro" id="IPR011008">
    <property type="entry name" value="Dimeric_a/b-barrel"/>
</dbReference>
<evidence type="ECO:0000256" key="2">
    <source>
        <dbReference type="ARBA" id="ARBA00023125"/>
    </source>
</evidence>
<sequence length="179" mass="19872">MSFALLIEGSNATKTHLMNKKAPAPSRLLDLFDRAILRIVQKDNKMPQRQIAEKVNLSAAAVQRRIAAMEKSGVIIRNSAMVDARSLQMGITSIVEVMLTDERLQTVDNAKALFRAAPEVQQCYYVTGGVSFMLVIVSQDITTYEETTRRLFAQNEAVASYRSLIALDRVKVGSDILIP</sequence>
<dbReference type="CDD" id="cd00090">
    <property type="entry name" value="HTH_ARSR"/>
    <property type="match status" value="1"/>
</dbReference>
<dbReference type="Pfam" id="PF01037">
    <property type="entry name" value="AsnC_trans_reg"/>
    <property type="match status" value="1"/>
</dbReference>
<dbReference type="SUPFAM" id="SSF54909">
    <property type="entry name" value="Dimeric alpha+beta barrel"/>
    <property type="match status" value="1"/>
</dbReference>
<dbReference type="InterPro" id="IPR000485">
    <property type="entry name" value="AsnC-type_HTH_dom"/>
</dbReference>
<dbReference type="InterPro" id="IPR036390">
    <property type="entry name" value="WH_DNA-bd_sf"/>
</dbReference>
<accession>A0ABQ0IYE5</accession>
<dbReference type="PROSITE" id="PS50956">
    <property type="entry name" value="HTH_ASNC_2"/>
    <property type="match status" value="1"/>
</dbReference>
<dbReference type="SMART" id="SM00344">
    <property type="entry name" value="HTH_ASNC"/>
    <property type="match status" value="1"/>
</dbReference>
<keyword evidence="6" id="KW-1185">Reference proteome</keyword>
<dbReference type="EMBL" id="BASM01000028">
    <property type="protein sequence ID" value="GAD27239.1"/>
    <property type="molecule type" value="Genomic_DNA"/>
</dbReference>
<dbReference type="PROSITE" id="PS00519">
    <property type="entry name" value="HTH_ASNC_1"/>
    <property type="match status" value="1"/>
</dbReference>
<organism evidence="5 6">
    <name type="scientific">Gluconobacter thailandicus NBRC 3257</name>
    <dbReference type="NCBI Taxonomy" id="1381097"/>
    <lineage>
        <taxon>Bacteria</taxon>
        <taxon>Pseudomonadati</taxon>
        <taxon>Pseudomonadota</taxon>
        <taxon>Alphaproteobacteria</taxon>
        <taxon>Acetobacterales</taxon>
        <taxon>Acetobacteraceae</taxon>
        <taxon>Gluconobacter</taxon>
    </lineage>
</organism>
<dbReference type="PANTHER" id="PTHR30154">
    <property type="entry name" value="LEUCINE-RESPONSIVE REGULATORY PROTEIN"/>
    <property type="match status" value="1"/>
</dbReference>
<dbReference type="Proteomes" id="UP000018209">
    <property type="component" value="Unassembled WGS sequence"/>
</dbReference>
<proteinExistence type="predicted"/>
<protein>
    <submittedName>
        <fullName evidence="5">AsnC family transcriptional regulator</fullName>
    </submittedName>
</protein>